<reference evidence="4 5" key="1">
    <citation type="submission" date="2015-08" db="EMBL/GenBank/DDBJ databases">
        <authorList>
            <person name="Babu N.S."/>
            <person name="Beckwith C.J."/>
            <person name="Beseler K.G."/>
            <person name="Brison A."/>
            <person name="Carone J.V."/>
            <person name="Caskin T.P."/>
            <person name="Diamond M."/>
            <person name="Durham M.E."/>
            <person name="Foxe J.M."/>
            <person name="Go M."/>
            <person name="Henderson B.A."/>
            <person name="Jones I.B."/>
            <person name="McGettigan J.A."/>
            <person name="Micheletti S.J."/>
            <person name="Nasrallah M.E."/>
            <person name="Ortiz D."/>
            <person name="Piller C.R."/>
            <person name="Privatt S.R."/>
            <person name="Schneider S.L."/>
            <person name="Sharp S."/>
            <person name="Smith T.C."/>
            <person name="Stanton J.D."/>
            <person name="Ullery H.E."/>
            <person name="Wilson R.J."/>
            <person name="Serrano M.G."/>
            <person name="Buck G."/>
            <person name="Lee V."/>
            <person name="Wang Y."/>
            <person name="Carvalho R."/>
            <person name="Voegtly L."/>
            <person name="Shi R."/>
            <person name="Duckworth R."/>
            <person name="Johnson A."/>
            <person name="Loviza R."/>
            <person name="Walstead R."/>
            <person name="Shah Z."/>
            <person name="Kiflezghi M."/>
            <person name="Wade K."/>
            <person name="Ball S.L."/>
            <person name="Bradley K.W."/>
            <person name="Asai D.J."/>
            <person name="Bowman C.A."/>
            <person name="Russell D.A."/>
            <person name="Pope W.H."/>
            <person name="Jacobs-Sera D."/>
            <person name="Hendrix R.W."/>
            <person name="Hatfull G.F."/>
        </authorList>
    </citation>
    <scope>NUCLEOTIDE SEQUENCE [LARGE SCALE GENOMIC DNA]</scope>
    <source>
        <strain evidence="4 5">DSM 27648</strain>
    </source>
</reference>
<feature type="domain" description="Activator of Hsp90 ATPase homologue 1/2-like C-terminal" evidence="3">
    <location>
        <begin position="15"/>
        <end position="121"/>
    </location>
</feature>
<dbReference type="Gene3D" id="3.30.530.20">
    <property type="match status" value="1"/>
</dbReference>
<organism evidence="4 5">
    <name type="scientific">Labilithrix luteola</name>
    <dbReference type="NCBI Taxonomy" id="1391654"/>
    <lineage>
        <taxon>Bacteria</taxon>
        <taxon>Pseudomonadati</taxon>
        <taxon>Myxococcota</taxon>
        <taxon>Polyangia</taxon>
        <taxon>Polyangiales</taxon>
        <taxon>Labilitrichaceae</taxon>
        <taxon>Labilithrix</taxon>
    </lineage>
</organism>
<feature type="compositionally biased region" description="Low complexity" evidence="2">
    <location>
        <begin position="233"/>
        <end position="259"/>
    </location>
</feature>
<feature type="compositionally biased region" description="Basic residues" evidence="2">
    <location>
        <begin position="260"/>
        <end position="275"/>
    </location>
</feature>
<dbReference type="InterPro" id="IPR023393">
    <property type="entry name" value="START-like_dom_sf"/>
</dbReference>
<dbReference type="InterPro" id="IPR013538">
    <property type="entry name" value="ASHA1/2-like_C"/>
</dbReference>
<dbReference type="RefSeq" id="WP_169927926.1">
    <property type="nucleotide sequence ID" value="NZ_CP012333.1"/>
</dbReference>
<evidence type="ECO:0000313" key="4">
    <source>
        <dbReference type="EMBL" id="AKU99399.1"/>
    </source>
</evidence>
<comment type="similarity">
    <text evidence="1">Belongs to the AHA1 family.</text>
</comment>
<feature type="compositionally biased region" description="Low complexity" evidence="2">
    <location>
        <begin position="206"/>
        <end position="225"/>
    </location>
</feature>
<dbReference type="AlphaFoldDB" id="A0A0K1Q1Z8"/>
<evidence type="ECO:0000313" key="5">
    <source>
        <dbReference type="Proteomes" id="UP000064967"/>
    </source>
</evidence>
<dbReference type="KEGG" id="llu:AKJ09_06063"/>
<accession>A0A0K1Q1Z8</accession>
<keyword evidence="5" id="KW-1185">Reference proteome</keyword>
<dbReference type="Pfam" id="PF08327">
    <property type="entry name" value="AHSA1"/>
    <property type="match status" value="1"/>
</dbReference>
<proteinExistence type="inferred from homology"/>
<feature type="compositionally biased region" description="Pro residues" evidence="2">
    <location>
        <begin position="136"/>
        <end position="150"/>
    </location>
</feature>
<feature type="compositionally biased region" description="Low complexity" evidence="2">
    <location>
        <begin position="186"/>
        <end position="198"/>
    </location>
</feature>
<gene>
    <name evidence="4" type="ORF">AKJ09_06063</name>
</gene>
<feature type="compositionally biased region" description="Basic and acidic residues" evidence="2">
    <location>
        <begin position="162"/>
        <end position="174"/>
    </location>
</feature>
<feature type="compositionally biased region" description="Acidic residues" evidence="2">
    <location>
        <begin position="151"/>
        <end position="161"/>
    </location>
</feature>
<dbReference type="SUPFAM" id="SSF55961">
    <property type="entry name" value="Bet v1-like"/>
    <property type="match status" value="1"/>
</dbReference>
<name>A0A0K1Q1Z8_9BACT</name>
<evidence type="ECO:0000256" key="2">
    <source>
        <dbReference type="SAM" id="MobiDB-lite"/>
    </source>
</evidence>
<sequence>MKKEALRVVTTIPVAPTTLFYAWLDSAQHSAMTGGVAKVSNEVGAKFSAWDGYITGKFVALDLGRRILMSWRTTDFPREAPDSRVEVYFEALGGSTRATVLHTDIPEGQGETYRATWNDKYFGPMRAYFSQYLPDPRLPPPVRRPPPPPEDLAEEEEEEEAKEVPAPKKSKPDAKAPPPPPPPPSSSKAAKPKVAAVKTPPPPPAKASKPAPAATPSKPAPAAKPSKPEAKASKPAPKAAKPAAKPAAQKAAKSAPAAKPAKKAAAKKPAKKAKR</sequence>
<feature type="compositionally biased region" description="Pro residues" evidence="2">
    <location>
        <begin position="175"/>
        <end position="185"/>
    </location>
</feature>
<protein>
    <submittedName>
        <fullName evidence="4">Transcriptional regulatory protein algP</fullName>
    </submittedName>
</protein>
<evidence type="ECO:0000256" key="1">
    <source>
        <dbReference type="ARBA" id="ARBA00006817"/>
    </source>
</evidence>
<dbReference type="EMBL" id="CP012333">
    <property type="protein sequence ID" value="AKU99399.1"/>
    <property type="molecule type" value="Genomic_DNA"/>
</dbReference>
<dbReference type="STRING" id="1391654.AKJ09_06063"/>
<feature type="region of interest" description="Disordered" evidence="2">
    <location>
        <begin position="132"/>
        <end position="275"/>
    </location>
</feature>
<dbReference type="Proteomes" id="UP000064967">
    <property type="component" value="Chromosome"/>
</dbReference>
<dbReference type="PATRIC" id="fig|1391654.3.peg.6151"/>
<evidence type="ECO:0000259" key="3">
    <source>
        <dbReference type="Pfam" id="PF08327"/>
    </source>
</evidence>